<dbReference type="GO" id="GO:0046523">
    <property type="term" value="F:S-methyl-5-thioribose-1-phosphate isomerase activity"/>
    <property type="evidence" value="ECO:0007669"/>
    <property type="project" value="TreeGrafter"/>
</dbReference>
<dbReference type="Gene3D" id="3.40.50.10470">
    <property type="entry name" value="Translation initiation factor eif-2b, domain 2"/>
    <property type="match status" value="1"/>
</dbReference>
<name>A0AA37BRZ8_9ARCH</name>
<dbReference type="PANTHER" id="PTHR43475:SF1">
    <property type="entry name" value="METHYLTHIORIBOSE-1-PHOSPHATE ISOMERASE"/>
    <property type="match status" value="1"/>
</dbReference>
<gene>
    <name evidence="2" type="ORF">GCM10007108_12810</name>
</gene>
<dbReference type="Pfam" id="PF01008">
    <property type="entry name" value="IF-2B"/>
    <property type="match status" value="1"/>
</dbReference>
<dbReference type="SUPFAM" id="SSF100950">
    <property type="entry name" value="NagB/RpiA/CoA transferase-like"/>
    <property type="match status" value="1"/>
</dbReference>
<sequence length="262" mass="28081">MATVEEVLADRSSGASVIVEKALSALSALDAAAAARGASQIASAFSDMAMVRNCMRLFLDLCPQEGPREASERLANMVREQNRMAAENASLLLSRYDSAVTLSQSSLVREAMVLSGLKRVFVLESRPMREGVLMCRSLRGSVREAIVVPDGMVSHAVARAEVAVSGCDAILSDASIVNKSGTLPLFLVANGRGKGTLAIGTSMRFDGEHSMERPPAFREMGCTEVEPGLDCLNVYFEVCPSHLIGNLVTEKGTDWRRSGVRN</sequence>
<proteinExistence type="inferred from homology"/>
<comment type="similarity">
    <text evidence="1">Belongs to the eIF-2B alpha/beta/delta subunits family.</text>
</comment>
<dbReference type="Proteomes" id="UP000632195">
    <property type="component" value="Unassembled WGS sequence"/>
</dbReference>
<dbReference type="InterPro" id="IPR042529">
    <property type="entry name" value="IF_2B-like_C"/>
</dbReference>
<reference evidence="2" key="2">
    <citation type="submission" date="2022-09" db="EMBL/GenBank/DDBJ databases">
        <authorList>
            <person name="Sun Q."/>
            <person name="Ohkuma M."/>
        </authorList>
    </citation>
    <scope>NUCLEOTIDE SEQUENCE</scope>
    <source>
        <strain evidence="2">JCM 13583</strain>
    </source>
</reference>
<dbReference type="InterPro" id="IPR000649">
    <property type="entry name" value="IF-2B-related"/>
</dbReference>
<dbReference type="RefSeq" id="WP_188681427.1">
    <property type="nucleotide sequence ID" value="NZ_BMNY01000002.1"/>
</dbReference>
<dbReference type="PANTHER" id="PTHR43475">
    <property type="entry name" value="METHYLTHIORIBOSE-1-PHOSPHATE ISOMERASE"/>
    <property type="match status" value="1"/>
</dbReference>
<evidence type="ECO:0000313" key="3">
    <source>
        <dbReference type="Proteomes" id="UP000632195"/>
    </source>
</evidence>
<dbReference type="AlphaFoldDB" id="A0AA37BRZ8"/>
<evidence type="ECO:0000256" key="1">
    <source>
        <dbReference type="RuleBase" id="RU003814"/>
    </source>
</evidence>
<evidence type="ECO:0000313" key="2">
    <source>
        <dbReference type="EMBL" id="GGM76282.1"/>
    </source>
</evidence>
<reference evidence="2" key="1">
    <citation type="journal article" date="2014" name="Int. J. Syst. Evol. Microbiol.">
        <title>Complete genome sequence of Corynebacterium casei LMG S-19264T (=DSM 44701T), isolated from a smear-ripened cheese.</title>
        <authorList>
            <consortium name="US DOE Joint Genome Institute (JGI-PGF)"/>
            <person name="Walter F."/>
            <person name="Albersmeier A."/>
            <person name="Kalinowski J."/>
            <person name="Ruckert C."/>
        </authorList>
    </citation>
    <scope>NUCLEOTIDE SEQUENCE</scope>
    <source>
        <strain evidence="2">JCM 13583</strain>
    </source>
</reference>
<dbReference type="InterPro" id="IPR037171">
    <property type="entry name" value="NagB/RpiA_transferase-like"/>
</dbReference>
<protein>
    <submittedName>
        <fullName evidence="2">Uncharacterized protein</fullName>
    </submittedName>
</protein>
<keyword evidence="3" id="KW-1185">Reference proteome</keyword>
<organism evidence="2 3">
    <name type="scientific">Thermogymnomonas acidicola</name>
    <dbReference type="NCBI Taxonomy" id="399579"/>
    <lineage>
        <taxon>Archaea</taxon>
        <taxon>Methanobacteriati</taxon>
        <taxon>Thermoplasmatota</taxon>
        <taxon>Thermoplasmata</taxon>
        <taxon>Thermoplasmatales</taxon>
        <taxon>Thermogymnomonas</taxon>
    </lineage>
</organism>
<dbReference type="EMBL" id="BMNY01000002">
    <property type="protein sequence ID" value="GGM76282.1"/>
    <property type="molecule type" value="Genomic_DNA"/>
</dbReference>
<comment type="caution">
    <text evidence="2">The sequence shown here is derived from an EMBL/GenBank/DDBJ whole genome shotgun (WGS) entry which is preliminary data.</text>
</comment>
<dbReference type="GO" id="GO:0019509">
    <property type="term" value="P:L-methionine salvage from methylthioadenosine"/>
    <property type="evidence" value="ECO:0007669"/>
    <property type="project" value="TreeGrafter"/>
</dbReference>
<accession>A0AA37BRZ8</accession>